<dbReference type="Proteomes" id="UP001595851">
    <property type="component" value="Unassembled WGS sequence"/>
</dbReference>
<reference evidence="2" key="1">
    <citation type="journal article" date="2019" name="Int. J. Syst. Evol. Microbiol.">
        <title>The Global Catalogue of Microorganisms (GCM) 10K type strain sequencing project: providing services to taxonomists for standard genome sequencing and annotation.</title>
        <authorList>
            <consortium name="The Broad Institute Genomics Platform"/>
            <consortium name="The Broad Institute Genome Sequencing Center for Infectious Disease"/>
            <person name="Wu L."/>
            <person name="Ma J."/>
        </authorList>
    </citation>
    <scope>NUCLEOTIDE SEQUENCE [LARGE SCALE GENOMIC DNA]</scope>
    <source>
        <strain evidence="2">TBRC 1276</strain>
    </source>
</reference>
<accession>A0ABV8G8Z1</accession>
<organism evidence="1 2">
    <name type="scientific">Nonomuraea purpurea</name>
    <dbReference type="NCBI Taxonomy" id="1849276"/>
    <lineage>
        <taxon>Bacteria</taxon>
        <taxon>Bacillati</taxon>
        <taxon>Actinomycetota</taxon>
        <taxon>Actinomycetes</taxon>
        <taxon>Streptosporangiales</taxon>
        <taxon>Streptosporangiaceae</taxon>
        <taxon>Nonomuraea</taxon>
    </lineage>
</organism>
<gene>
    <name evidence="1" type="ORF">ACFOY2_17925</name>
</gene>
<evidence type="ECO:0000313" key="2">
    <source>
        <dbReference type="Proteomes" id="UP001595851"/>
    </source>
</evidence>
<proteinExistence type="predicted"/>
<dbReference type="EMBL" id="JBHSBI010000008">
    <property type="protein sequence ID" value="MFC4009116.1"/>
    <property type="molecule type" value="Genomic_DNA"/>
</dbReference>
<keyword evidence="2" id="KW-1185">Reference proteome</keyword>
<dbReference type="RefSeq" id="WP_379529177.1">
    <property type="nucleotide sequence ID" value="NZ_JBHSBI010000008.1"/>
</dbReference>
<evidence type="ECO:0000313" key="1">
    <source>
        <dbReference type="EMBL" id="MFC4009116.1"/>
    </source>
</evidence>
<comment type="caution">
    <text evidence="1">The sequence shown here is derived from an EMBL/GenBank/DDBJ whole genome shotgun (WGS) entry which is preliminary data.</text>
</comment>
<name>A0ABV8G8Z1_9ACTN</name>
<sequence>MTDIFTVSIHAVEGSTLRARVHIINPDVPFVSDEAAFPLALLVDAWFLLKNGYLRNEASRDGRGDRYPFSAQRGKDVVMGMRRGEEFHELYRLKRGGRTPGYDPADFYRRAATIVTSHSVSPVHNVPSWSEVSAFDDPDEPWEPGEREKFAGLEGPADLSEYRTWVLLRERPFSSRPYVDLTATVSDASYVEHLIGGMRWSTTQTGYGY</sequence>
<protein>
    <submittedName>
        <fullName evidence="1">Uncharacterized protein</fullName>
    </submittedName>
</protein>